<dbReference type="Pfam" id="PF23441">
    <property type="entry name" value="SDR"/>
    <property type="match status" value="1"/>
</dbReference>
<dbReference type="SUPFAM" id="SSF51735">
    <property type="entry name" value="NAD(P)-binding Rossmann-fold domains"/>
    <property type="match status" value="1"/>
</dbReference>
<dbReference type="AlphaFoldDB" id="A0A6A5XZ76"/>
<feature type="non-terminal residue" evidence="5">
    <location>
        <position position="265"/>
    </location>
</feature>
<keyword evidence="6" id="KW-1185">Reference proteome</keyword>
<dbReference type="GO" id="GO:0016491">
    <property type="term" value="F:oxidoreductase activity"/>
    <property type="evidence" value="ECO:0007669"/>
    <property type="project" value="UniProtKB-KW"/>
</dbReference>
<protein>
    <submittedName>
        <fullName evidence="5">NAD(P)-binding protein</fullName>
    </submittedName>
</protein>
<evidence type="ECO:0000256" key="3">
    <source>
        <dbReference type="ARBA" id="ARBA00023002"/>
    </source>
</evidence>
<dbReference type="PANTHER" id="PTHR43477:SF1">
    <property type="entry name" value="DIHYDROANTICAPSIN 7-DEHYDROGENASE"/>
    <property type="match status" value="1"/>
</dbReference>
<dbReference type="InterPro" id="IPR051122">
    <property type="entry name" value="SDR_DHRS6-like"/>
</dbReference>
<keyword evidence="4" id="KW-0812">Transmembrane</keyword>
<name>A0A6A5XZ76_9PLEO</name>
<proteinExistence type="inferred from homology"/>
<dbReference type="Gene3D" id="3.40.50.720">
    <property type="entry name" value="NAD(P)-binding Rossmann-like Domain"/>
    <property type="match status" value="1"/>
</dbReference>
<accession>A0A6A5XZ76</accession>
<keyword evidence="4" id="KW-1133">Transmembrane helix</keyword>
<evidence type="ECO:0000313" key="5">
    <source>
        <dbReference type="EMBL" id="KAF2018269.1"/>
    </source>
</evidence>
<dbReference type="RefSeq" id="XP_033386608.1">
    <property type="nucleotide sequence ID" value="XM_033524376.1"/>
</dbReference>
<dbReference type="OrthoDB" id="294295at2759"/>
<keyword evidence="2" id="KW-0521">NADP</keyword>
<dbReference type="PANTHER" id="PTHR43477">
    <property type="entry name" value="DIHYDROANTICAPSIN 7-DEHYDROGENASE"/>
    <property type="match status" value="1"/>
</dbReference>
<evidence type="ECO:0000256" key="4">
    <source>
        <dbReference type="SAM" id="Phobius"/>
    </source>
</evidence>
<dbReference type="EMBL" id="ML978068">
    <property type="protein sequence ID" value="KAF2018269.1"/>
    <property type="molecule type" value="Genomic_DNA"/>
</dbReference>
<dbReference type="GeneID" id="54281773"/>
<evidence type="ECO:0000256" key="2">
    <source>
        <dbReference type="ARBA" id="ARBA00022857"/>
    </source>
</evidence>
<sequence length="265" mass="28246">MAHPNRLKDARVLVFGGTSGIGFAVANMAVSNGAYVTISGSNQPKVDEKISKLRSFYPELPAERVSGIAVELLDLSNLEANLETLFEKVTDKGSKKIDHIAFTAGDVPSIPKIEEMDIDSAMHGFKIRFLCPAMIAKFLALGKYMSKDPSSSFTITGGALSKKPAPGRSLATGWAASVEGLTRGLAVDLSPIRVNVVVPGTIHTEILQRITANGGQKALDNLRMNSGLLKTLGQPEDTAEAYGWIMKDRFVTGSEANTDGGRLLA</sequence>
<reference evidence="5" key="1">
    <citation type="journal article" date="2020" name="Stud. Mycol.">
        <title>101 Dothideomycetes genomes: a test case for predicting lifestyles and emergence of pathogens.</title>
        <authorList>
            <person name="Haridas S."/>
            <person name="Albert R."/>
            <person name="Binder M."/>
            <person name="Bloem J."/>
            <person name="Labutti K."/>
            <person name="Salamov A."/>
            <person name="Andreopoulos B."/>
            <person name="Baker S."/>
            <person name="Barry K."/>
            <person name="Bills G."/>
            <person name="Bluhm B."/>
            <person name="Cannon C."/>
            <person name="Castanera R."/>
            <person name="Culley D."/>
            <person name="Daum C."/>
            <person name="Ezra D."/>
            <person name="Gonzalez J."/>
            <person name="Henrissat B."/>
            <person name="Kuo A."/>
            <person name="Liang C."/>
            <person name="Lipzen A."/>
            <person name="Lutzoni F."/>
            <person name="Magnuson J."/>
            <person name="Mondo S."/>
            <person name="Nolan M."/>
            <person name="Ohm R."/>
            <person name="Pangilinan J."/>
            <person name="Park H.-J."/>
            <person name="Ramirez L."/>
            <person name="Alfaro M."/>
            <person name="Sun H."/>
            <person name="Tritt A."/>
            <person name="Yoshinaga Y."/>
            <person name="Zwiers L.-H."/>
            <person name="Turgeon B."/>
            <person name="Goodwin S."/>
            <person name="Spatafora J."/>
            <person name="Crous P."/>
            <person name="Grigoriev I."/>
        </authorList>
    </citation>
    <scope>NUCLEOTIDE SEQUENCE</scope>
    <source>
        <strain evidence="5">CBS 175.79</strain>
    </source>
</reference>
<gene>
    <name evidence="5" type="ORF">BU24DRAFT_368645</name>
</gene>
<comment type="similarity">
    <text evidence="1">Belongs to the short-chain dehydrogenases/reductases (SDR) family.</text>
</comment>
<keyword evidence="3" id="KW-0560">Oxidoreductase</keyword>
<evidence type="ECO:0000313" key="6">
    <source>
        <dbReference type="Proteomes" id="UP000799778"/>
    </source>
</evidence>
<keyword evidence="4" id="KW-0472">Membrane</keyword>
<organism evidence="5 6">
    <name type="scientific">Aaosphaeria arxii CBS 175.79</name>
    <dbReference type="NCBI Taxonomy" id="1450172"/>
    <lineage>
        <taxon>Eukaryota</taxon>
        <taxon>Fungi</taxon>
        <taxon>Dikarya</taxon>
        <taxon>Ascomycota</taxon>
        <taxon>Pezizomycotina</taxon>
        <taxon>Dothideomycetes</taxon>
        <taxon>Pleosporomycetidae</taxon>
        <taxon>Pleosporales</taxon>
        <taxon>Pleosporales incertae sedis</taxon>
        <taxon>Aaosphaeria</taxon>
    </lineage>
</organism>
<feature type="transmembrane region" description="Helical" evidence="4">
    <location>
        <begin position="12"/>
        <end position="35"/>
    </location>
</feature>
<dbReference type="InterPro" id="IPR057571">
    <property type="entry name" value="SDR_PhqE-like"/>
</dbReference>
<dbReference type="InterPro" id="IPR036291">
    <property type="entry name" value="NAD(P)-bd_dom_sf"/>
</dbReference>
<dbReference type="PRINTS" id="PR00081">
    <property type="entry name" value="GDHRDH"/>
</dbReference>
<dbReference type="Proteomes" id="UP000799778">
    <property type="component" value="Unassembled WGS sequence"/>
</dbReference>
<evidence type="ECO:0000256" key="1">
    <source>
        <dbReference type="ARBA" id="ARBA00006484"/>
    </source>
</evidence>
<dbReference type="InterPro" id="IPR002347">
    <property type="entry name" value="SDR_fam"/>
</dbReference>